<feature type="domain" description="Trigger factor ribosome-binding bacterial" evidence="3">
    <location>
        <begin position="1"/>
        <end position="129"/>
    </location>
</feature>
<evidence type="ECO:0000259" key="3">
    <source>
        <dbReference type="Pfam" id="PF05697"/>
    </source>
</evidence>
<organism evidence="5">
    <name type="scientific">uncultured delta proteobacterium</name>
    <dbReference type="NCBI Taxonomy" id="34034"/>
    <lineage>
        <taxon>Bacteria</taxon>
        <taxon>Deltaproteobacteria</taxon>
        <taxon>environmental samples</taxon>
    </lineage>
</organism>
<name>A0A212JU54_9DELT</name>
<dbReference type="GO" id="GO:0015031">
    <property type="term" value="P:protein transport"/>
    <property type="evidence" value="ECO:0007669"/>
    <property type="project" value="InterPro"/>
</dbReference>
<dbReference type="Gene3D" id="3.30.70.1050">
    <property type="entry name" value="Trigger factor ribosome-binding domain"/>
    <property type="match status" value="1"/>
</dbReference>
<dbReference type="GO" id="GO:0003755">
    <property type="term" value="F:peptidyl-prolyl cis-trans isomerase activity"/>
    <property type="evidence" value="ECO:0007669"/>
    <property type="project" value="UniProtKB-KW"/>
</dbReference>
<dbReference type="GO" id="GO:0006457">
    <property type="term" value="P:protein folding"/>
    <property type="evidence" value="ECO:0007669"/>
    <property type="project" value="InterPro"/>
</dbReference>
<dbReference type="InterPro" id="IPR027304">
    <property type="entry name" value="Trigger_fact/SurA_dom_sf"/>
</dbReference>
<dbReference type="SUPFAM" id="SSF109998">
    <property type="entry name" value="Triger factor/SurA peptide-binding domain-like"/>
    <property type="match status" value="1"/>
</dbReference>
<sequence length="250" mass="27017">MKVAVHEHEKGGKELRVSVPWSMIEDDYDAVAGEYAKVPLKGFRPGKAPPAEIFARFGAGITNGLLSAAGTRLCRAALKKAGLAAGSPVTIADAVLKRNDVLEFTATFIEMPCFELPDYLHLDLQAQDVPGRIDEISLWLLHNTTIALPEYFVAKELLYTDAGTSSSGNAARKEAEDRVKLMLILKKIADRDGLEVSQQEITERTRALADEHGMSLESFNGLLAAGNGLGRLADSLLAEKVLAYLSDAAH</sequence>
<gene>
    <name evidence="5" type="ORF">KL86DPRO_20055</name>
</gene>
<dbReference type="EMBL" id="FLUQ01000002">
    <property type="protein sequence ID" value="SBW02917.1"/>
    <property type="molecule type" value="Genomic_DNA"/>
</dbReference>
<feature type="domain" description="Trigger factor C-terminal" evidence="4">
    <location>
        <begin position="170"/>
        <end position="245"/>
    </location>
</feature>
<dbReference type="InterPro" id="IPR008881">
    <property type="entry name" value="Trigger_fac_ribosome-bd_bac"/>
</dbReference>
<dbReference type="InterPro" id="IPR008880">
    <property type="entry name" value="Trigger_fac_C"/>
</dbReference>
<proteinExistence type="predicted"/>
<dbReference type="Pfam" id="PF05697">
    <property type="entry name" value="Trigger_N"/>
    <property type="match status" value="1"/>
</dbReference>
<accession>A0A212JU54</accession>
<dbReference type="InterPro" id="IPR036611">
    <property type="entry name" value="Trigger_fac_ribosome-bd_sf"/>
</dbReference>
<dbReference type="AlphaFoldDB" id="A0A212JU54"/>
<keyword evidence="2" id="KW-0413">Isomerase</keyword>
<dbReference type="SUPFAM" id="SSF102735">
    <property type="entry name" value="Trigger factor ribosome-binding domain"/>
    <property type="match status" value="1"/>
</dbReference>
<evidence type="ECO:0000256" key="1">
    <source>
        <dbReference type="ARBA" id="ARBA00023110"/>
    </source>
</evidence>
<keyword evidence="1" id="KW-0697">Rotamase</keyword>
<dbReference type="Gene3D" id="1.10.3120.10">
    <property type="entry name" value="Trigger factor, C-terminal domain"/>
    <property type="match status" value="1"/>
</dbReference>
<protein>
    <submittedName>
        <fullName evidence="5">Uncharacterized protein</fullName>
    </submittedName>
</protein>
<evidence type="ECO:0000256" key="2">
    <source>
        <dbReference type="ARBA" id="ARBA00023235"/>
    </source>
</evidence>
<dbReference type="InterPro" id="IPR037041">
    <property type="entry name" value="Trigger_fac_C_sf"/>
</dbReference>
<dbReference type="Pfam" id="PF05698">
    <property type="entry name" value="Trigger_C"/>
    <property type="match status" value="1"/>
</dbReference>
<evidence type="ECO:0000259" key="4">
    <source>
        <dbReference type="Pfam" id="PF05698"/>
    </source>
</evidence>
<reference evidence="5" key="1">
    <citation type="submission" date="2016-04" db="EMBL/GenBank/DDBJ databases">
        <authorList>
            <person name="Evans L.H."/>
            <person name="Alamgir A."/>
            <person name="Owens N."/>
            <person name="Weber N.D."/>
            <person name="Virtaneva K."/>
            <person name="Barbian K."/>
            <person name="Babar A."/>
            <person name="Rosenke K."/>
        </authorList>
    </citation>
    <scope>NUCLEOTIDE SEQUENCE</scope>
    <source>
        <strain evidence="5">86</strain>
    </source>
</reference>
<evidence type="ECO:0000313" key="5">
    <source>
        <dbReference type="EMBL" id="SBW02917.1"/>
    </source>
</evidence>